<dbReference type="RefSeq" id="WP_377574914.1">
    <property type="nucleotide sequence ID" value="NZ_JBHTMP010000047.1"/>
</dbReference>
<organism evidence="2 3">
    <name type="scientific">Micromonospora sonneratiae</name>
    <dbReference type="NCBI Taxonomy" id="1184706"/>
    <lineage>
        <taxon>Bacteria</taxon>
        <taxon>Bacillati</taxon>
        <taxon>Actinomycetota</taxon>
        <taxon>Actinomycetes</taxon>
        <taxon>Micromonosporales</taxon>
        <taxon>Micromonosporaceae</taxon>
        <taxon>Micromonospora</taxon>
    </lineage>
</organism>
<gene>
    <name evidence="2" type="ORF">ACFQ4H_25145</name>
</gene>
<evidence type="ECO:0000313" key="2">
    <source>
        <dbReference type="EMBL" id="MFD1324378.1"/>
    </source>
</evidence>
<name>A0ABW3YIM6_9ACTN</name>
<evidence type="ECO:0000256" key="1">
    <source>
        <dbReference type="SAM" id="MobiDB-lite"/>
    </source>
</evidence>
<evidence type="ECO:0000313" key="3">
    <source>
        <dbReference type="Proteomes" id="UP001597260"/>
    </source>
</evidence>
<feature type="region of interest" description="Disordered" evidence="1">
    <location>
        <begin position="23"/>
        <end position="52"/>
    </location>
</feature>
<protein>
    <recommendedName>
        <fullName evidence="4">Lipoprotein</fullName>
    </recommendedName>
</protein>
<dbReference type="EMBL" id="JBHTMP010000047">
    <property type="protein sequence ID" value="MFD1324378.1"/>
    <property type="molecule type" value="Genomic_DNA"/>
</dbReference>
<accession>A0ABW3YIM6</accession>
<dbReference type="Proteomes" id="UP001597260">
    <property type="component" value="Unassembled WGS sequence"/>
</dbReference>
<evidence type="ECO:0008006" key="4">
    <source>
        <dbReference type="Google" id="ProtNLM"/>
    </source>
</evidence>
<keyword evidence="3" id="KW-1185">Reference proteome</keyword>
<reference evidence="3" key="1">
    <citation type="journal article" date="2019" name="Int. J. Syst. Evol. Microbiol.">
        <title>The Global Catalogue of Microorganisms (GCM) 10K type strain sequencing project: providing services to taxonomists for standard genome sequencing and annotation.</title>
        <authorList>
            <consortium name="The Broad Institute Genomics Platform"/>
            <consortium name="The Broad Institute Genome Sequencing Center for Infectious Disease"/>
            <person name="Wu L."/>
            <person name="Ma J."/>
        </authorList>
    </citation>
    <scope>NUCLEOTIDE SEQUENCE [LARGE SCALE GENOMIC DNA]</scope>
    <source>
        <strain evidence="3">JCM 31037</strain>
    </source>
</reference>
<feature type="compositionally biased region" description="Low complexity" evidence="1">
    <location>
        <begin position="36"/>
        <end position="50"/>
    </location>
</feature>
<proteinExistence type="predicted"/>
<comment type="caution">
    <text evidence="2">The sequence shown here is derived from an EMBL/GenBank/DDBJ whole genome shotgun (WGS) entry which is preliminary data.</text>
</comment>
<sequence>MKRTGMVATVGLLVLALTGCGEDSGGSRELVPDQAPLPSASSVPTATSAPAGGGVSAAALCDYLRSELPGLKAVGSEVGAMAQLTMGLSGWYDQQGGAVPNGAEIDRLTTAECPQVRTDVLKVAGITSFLAL</sequence>
<dbReference type="PROSITE" id="PS51257">
    <property type="entry name" value="PROKAR_LIPOPROTEIN"/>
    <property type="match status" value="1"/>
</dbReference>